<dbReference type="RefSeq" id="WP_165130333.1">
    <property type="nucleotide sequence ID" value="NZ_CP049247.1"/>
</dbReference>
<organism evidence="2 3">
    <name type="scientific">Rhizobium rhizoryzae</name>
    <dbReference type="NCBI Taxonomy" id="451876"/>
    <lineage>
        <taxon>Bacteria</taxon>
        <taxon>Pseudomonadati</taxon>
        <taxon>Pseudomonadota</taxon>
        <taxon>Alphaproteobacteria</taxon>
        <taxon>Hyphomicrobiales</taxon>
        <taxon>Rhizobiaceae</taxon>
        <taxon>Rhizobium/Agrobacterium group</taxon>
        <taxon>Rhizobium</taxon>
    </lineage>
</organism>
<evidence type="ECO:0000313" key="3">
    <source>
        <dbReference type="Proteomes" id="UP000519897"/>
    </source>
</evidence>
<dbReference type="EMBL" id="JACIEC010000012">
    <property type="protein sequence ID" value="MBB4145831.1"/>
    <property type="molecule type" value="Genomic_DNA"/>
</dbReference>
<protein>
    <submittedName>
        <fullName evidence="2">Ca2+-binding RTX toxin-like protein</fullName>
    </submittedName>
</protein>
<dbReference type="InterPro" id="IPR038255">
    <property type="entry name" value="PBS_linker_sf"/>
</dbReference>
<name>A0A7W6LK28_9HYPH</name>
<comment type="caution">
    <text evidence="2">The sequence shown here is derived from an EMBL/GenBank/DDBJ whole genome shotgun (WGS) entry which is preliminary data.</text>
</comment>
<dbReference type="GO" id="GO:0005509">
    <property type="term" value="F:calcium ion binding"/>
    <property type="evidence" value="ECO:0007669"/>
    <property type="project" value="InterPro"/>
</dbReference>
<dbReference type="Proteomes" id="UP000519897">
    <property type="component" value="Unassembled WGS sequence"/>
</dbReference>
<dbReference type="Pfam" id="PF13946">
    <property type="entry name" value="DUF4214"/>
    <property type="match status" value="1"/>
</dbReference>
<dbReference type="SUPFAM" id="SSF51120">
    <property type="entry name" value="beta-Roll"/>
    <property type="match status" value="1"/>
</dbReference>
<accession>A0A7W6LK28</accession>
<keyword evidence="3" id="KW-1185">Reference proteome</keyword>
<feature type="domain" description="DUF4214" evidence="1">
    <location>
        <begin position="235"/>
        <end position="301"/>
    </location>
</feature>
<evidence type="ECO:0000313" key="2">
    <source>
        <dbReference type="EMBL" id="MBB4145831.1"/>
    </source>
</evidence>
<dbReference type="Gene3D" id="2.150.10.10">
    <property type="entry name" value="Serralysin-like metalloprotease, C-terminal"/>
    <property type="match status" value="1"/>
</dbReference>
<dbReference type="Gene3D" id="1.10.3130.20">
    <property type="entry name" value="Phycobilisome linker domain"/>
    <property type="match status" value="1"/>
</dbReference>
<dbReference type="InterPro" id="IPR001343">
    <property type="entry name" value="Hemolysn_Ca-bd"/>
</dbReference>
<dbReference type="Pfam" id="PF00353">
    <property type="entry name" value="HemolysinCabind"/>
    <property type="match status" value="1"/>
</dbReference>
<dbReference type="AlphaFoldDB" id="A0A7W6LK28"/>
<dbReference type="InterPro" id="IPR025282">
    <property type="entry name" value="DUF4214"/>
</dbReference>
<gene>
    <name evidence="2" type="ORF">GGQ72_004397</name>
</gene>
<evidence type="ECO:0000259" key="1">
    <source>
        <dbReference type="Pfam" id="PF13946"/>
    </source>
</evidence>
<reference evidence="2 3" key="1">
    <citation type="submission" date="2020-08" db="EMBL/GenBank/DDBJ databases">
        <title>Genomic Encyclopedia of Type Strains, Phase IV (KMG-IV): sequencing the most valuable type-strain genomes for metagenomic binning, comparative biology and taxonomic classification.</title>
        <authorList>
            <person name="Goeker M."/>
        </authorList>
    </citation>
    <scope>NUCLEOTIDE SEQUENCE [LARGE SCALE GENOMIC DNA]</scope>
    <source>
        <strain evidence="2 3">DSM 29514</strain>
    </source>
</reference>
<dbReference type="InterPro" id="IPR011049">
    <property type="entry name" value="Serralysin-like_metalloprot_C"/>
</dbReference>
<proteinExistence type="predicted"/>
<sequence>MATIKTNIALDMENHRGATQIVSATATEVTYTSGSLTSVYRGVGLVTFGDSIGYGTVTGFSEYVNGSLTLDVSGFSVSAVGVAPTITTGNIGMLFRSILGGNDVIYGSAFDDNLIGGAGKDTYYPGAGTNIIRDGSGQDVAVLTGQYKQYTVSGYLEGNTSFKTFAHQDGTSKTSVAGVGRIQFDDGTLALDISGNAGQAYRLYKAAFDRAPENDGLKFWIGTLDSGTTLRTVTQAFIDSAEFKTLYANAPSSRDFVQKLYQTALHRTGDEAGVSFWASKLDDGMSKAQVLSYFAESAENVVGVSGQISDGIWYV</sequence>